<dbReference type="GO" id="GO:0043937">
    <property type="term" value="P:regulation of sporulation"/>
    <property type="evidence" value="ECO:0007669"/>
    <property type="project" value="InterPro"/>
</dbReference>
<organism evidence="1 3">
    <name type="scientific">Clostridium symbiosum</name>
    <name type="common">Bacteroides symbiosus</name>
    <dbReference type="NCBI Taxonomy" id="1512"/>
    <lineage>
        <taxon>Bacteria</taxon>
        <taxon>Bacillati</taxon>
        <taxon>Bacillota</taxon>
        <taxon>Clostridia</taxon>
        <taxon>Lachnospirales</taxon>
        <taxon>Lachnospiraceae</taxon>
        <taxon>Otoolea</taxon>
    </lineage>
</organism>
<reference evidence="2" key="2">
    <citation type="submission" date="2023-01" db="EMBL/GenBank/DDBJ databases">
        <title>Human gut microbiome strain richness.</title>
        <authorList>
            <person name="Chen-Liaw A."/>
        </authorList>
    </citation>
    <scope>NUCLEOTIDE SEQUENCE</scope>
    <source>
        <strain evidence="2">B1_m1001713B170214d0_201011</strain>
    </source>
</reference>
<reference evidence="1" key="1">
    <citation type="journal article" date="2022" name="Cell Host Microbe">
        <title>Colonization of the live biotherapeutic product VE303 and modulation of the microbiota and metabolites in healthy volunteers.</title>
        <authorList>
            <person name="Dsouza M."/>
            <person name="Menon R."/>
            <person name="Crossette E."/>
            <person name="Bhattarai S.K."/>
            <person name="Schneider J."/>
            <person name="Kim Y.G."/>
            <person name="Reddy S."/>
            <person name="Caballero S."/>
            <person name="Felix C."/>
            <person name="Cornacchione L."/>
            <person name="Hendrickson J."/>
            <person name="Watson A.R."/>
            <person name="Minot S.S."/>
            <person name="Greenfield N."/>
            <person name="Schopf L."/>
            <person name="Szabady R."/>
            <person name="Patarroyo J."/>
            <person name="Smith W."/>
            <person name="Harrison P."/>
            <person name="Kuijper E.J."/>
            <person name="Kelly C.P."/>
            <person name="Olle B."/>
            <person name="Bobilev D."/>
            <person name="Silber J.L."/>
            <person name="Bucci V."/>
            <person name="Roberts B."/>
            <person name="Faith J."/>
            <person name="Norman J.M."/>
        </authorList>
    </citation>
    <scope>NUCLEOTIDE SEQUENCE</scope>
    <source>
        <strain evidence="1">VE303-04</strain>
    </source>
</reference>
<dbReference type="Proteomes" id="UP001300871">
    <property type="component" value="Unassembled WGS sequence"/>
</dbReference>
<evidence type="ECO:0000313" key="2">
    <source>
        <dbReference type="EMBL" id="MDB2001040.1"/>
    </source>
</evidence>
<dbReference type="EMBL" id="JAINVB010000001">
    <property type="protein sequence ID" value="MCK0085490.1"/>
    <property type="molecule type" value="Genomic_DNA"/>
</dbReference>
<dbReference type="InterPro" id="IPR037208">
    <property type="entry name" value="Spo0E-like_sf"/>
</dbReference>
<dbReference type="GeneID" id="57971308"/>
<sequence length="51" mass="5999">MANAREELISKIEHARERLNRSIDKKEEYGIIYQCSVELDQLLNQYVVADC</sequence>
<protein>
    <submittedName>
        <fullName evidence="1">Aspartyl-phosphate phosphatase Spo0E family protein</fullName>
    </submittedName>
</protein>
<dbReference type="GO" id="GO:0046983">
    <property type="term" value="F:protein dimerization activity"/>
    <property type="evidence" value="ECO:0007669"/>
    <property type="project" value="InterPro"/>
</dbReference>
<dbReference type="EMBL" id="JAQLGM010000030">
    <property type="protein sequence ID" value="MDB2001040.1"/>
    <property type="molecule type" value="Genomic_DNA"/>
</dbReference>
<dbReference type="Pfam" id="PF09388">
    <property type="entry name" value="SpoOE-like"/>
    <property type="match status" value="1"/>
</dbReference>
<evidence type="ECO:0000313" key="3">
    <source>
        <dbReference type="Proteomes" id="UP001203136"/>
    </source>
</evidence>
<proteinExistence type="predicted"/>
<dbReference type="InterPro" id="IPR018540">
    <property type="entry name" value="Spo0E-like"/>
</dbReference>
<dbReference type="Proteomes" id="UP001203136">
    <property type="component" value="Unassembled WGS sequence"/>
</dbReference>
<dbReference type="SUPFAM" id="SSF140500">
    <property type="entry name" value="BAS1536-like"/>
    <property type="match status" value="1"/>
</dbReference>
<comment type="caution">
    <text evidence="1">The sequence shown here is derived from an EMBL/GenBank/DDBJ whole genome shotgun (WGS) entry which is preliminary data.</text>
</comment>
<evidence type="ECO:0000313" key="1">
    <source>
        <dbReference type="EMBL" id="MCK0085490.1"/>
    </source>
</evidence>
<gene>
    <name evidence="1" type="ORF">K5I21_06310</name>
    <name evidence="2" type="ORF">PM006_12595</name>
</gene>
<dbReference type="AlphaFoldDB" id="A0AAW6AYR3"/>
<dbReference type="RefSeq" id="WP_003503608.1">
    <property type="nucleotide sequence ID" value="NZ_BAABZD010000001.1"/>
</dbReference>
<accession>A0AAW6AYR3</accession>
<dbReference type="Gene3D" id="4.10.280.10">
    <property type="entry name" value="Helix-loop-helix DNA-binding domain"/>
    <property type="match status" value="1"/>
</dbReference>
<name>A0AAW6AYR3_CLOSY</name>
<dbReference type="InterPro" id="IPR036638">
    <property type="entry name" value="HLH_DNA-bd_sf"/>
</dbReference>